<evidence type="ECO:0000256" key="6">
    <source>
        <dbReference type="ARBA" id="ARBA00022694"/>
    </source>
</evidence>
<dbReference type="InterPro" id="IPR039657">
    <property type="entry name" value="Dimethylallyltransferase"/>
</dbReference>
<proteinExistence type="inferred from homology"/>
<dbReference type="HAMAP" id="MF_00185">
    <property type="entry name" value="IPP_trans"/>
    <property type="match status" value="1"/>
</dbReference>
<protein>
    <recommendedName>
        <fullName evidence="11">tRNA dimethylallyltransferase</fullName>
        <ecNumber evidence="11">2.5.1.75</ecNumber>
    </recommendedName>
    <alternativeName>
        <fullName evidence="11">Dimethylallyl diphosphate:tRNA dimethylallyltransferase</fullName>
        <shortName evidence="11">DMAPP:tRNA dimethylallyltransferase</shortName>
        <shortName evidence="11">DMATase</shortName>
    </alternativeName>
    <alternativeName>
        <fullName evidence="11">Isopentenyl-diphosphate:tRNA isopentenyltransferase</fullName>
        <shortName evidence="11">IPP transferase</shortName>
        <shortName evidence="11">IPPT</shortName>
        <shortName evidence="11">IPTase</shortName>
    </alternativeName>
</protein>
<feature type="site" description="Interaction with substrate tRNA" evidence="11">
    <location>
        <position position="100"/>
    </location>
</feature>
<dbReference type="NCBIfam" id="TIGR00174">
    <property type="entry name" value="miaA"/>
    <property type="match status" value="1"/>
</dbReference>
<dbReference type="PANTHER" id="PTHR11088:SF60">
    <property type="entry name" value="TRNA DIMETHYLALLYLTRANSFERASE"/>
    <property type="match status" value="1"/>
</dbReference>
<keyword evidence="7 11" id="KW-0547">Nucleotide-binding</keyword>
<name>A0A128ECG6_9BACT</name>
<evidence type="ECO:0000256" key="11">
    <source>
        <dbReference type="HAMAP-Rule" id="MF_00185"/>
    </source>
</evidence>
<dbReference type="GO" id="GO:0006400">
    <property type="term" value="P:tRNA modification"/>
    <property type="evidence" value="ECO:0007669"/>
    <property type="project" value="TreeGrafter"/>
</dbReference>
<evidence type="ECO:0000256" key="12">
    <source>
        <dbReference type="RuleBase" id="RU003783"/>
    </source>
</evidence>
<evidence type="ECO:0000256" key="2">
    <source>
        <dbReference type="ARBA" id="ARBA00003213"/>
    </source>
</evidence>
<comment type="catalytic activity">
    <reaction evidence="10 11 12">
        <text>adenosine(37) in tRNA + dimethylallyl diphosphate = N(6)-dimethylallyladenosine(37) in tRNA + diphosphate</text>
        <dbReference type="Rhea" id="RHEA:26482"/>
        <dbReference type="Rhea" id="RHEA-COMP:10162"/>
        <dbReference type="Rhea" id="RHEA-COMP:10375"/>
        <dbReference type="ChEBI" id="CHEBI:33019"/>
        <dbReference type="ChEBI" id="CHEBI:57623"/>
        <dbReference type="ChEBI" id="CHEBI:74411"/>
        <dbReference type="ChEBI" id="CHEBI:74415"/>
        <dbReference type="EC" id="2.5.1.75"/>
    </reaction>
</comment>
<sequence>MFFEFAIVGTTASGKSDLALNLATKFNCIILSLDSLCLYKQIDIASAKPSADELSLAKHFGIDLVYPDEHFSVGDFIKEYKKAKEFALNLDVPLIITGGSGFYLKTMLSGLSPKIDDVKTTLSNVEIYELISKFDPEFKAKFSQNDSYRLLKWYSIYKTTGRIPSLFLRENTTAPTISNLAIFEIESPKEFLNERIKTRTKKMLEAGLVDEAEYLFKKYGKEQKALNCIGLKECKEFLDEKISKDELENLISTHTIQLAKRQRTFNKSQFKDKILLNLDELEAHLTKLLNSKTR</sequence>
<comment type="function">
    <text evidence="2 11 13">Catalyzes the transfer of a dimethylallyl group onto the adenine at position 37 in tRNAs that read codons beginning with uridine, leading to the formation of N6-(dimethylallyl)adenosine (i(6)A).</text>
</comment>
<feature type="region of interest" description="Interaction with substrate tRNA" evidence="11">
    <location>
        <begin position="34"/>
        <end position="37"/>
    </location>
</feature>
<reference evidence="15 16" key="1">
    <citation type="submission" date="2016-02" db="EMBL/GenBank/DDBJ databases">
        <authorList>
            <consortium name="Pathogen Informatics"/>
        </authorList>
    </citation>
    <scope>NUCLEOTIDE SEQUENCE [LARGE SCALE GENOMIC DNA]</scope>
    <source>
        <strain evidence="15 16">RC20</strain>
    </source>
</reference>
<dbReference type="Proteomes" id="UP000069632">
    <property type="component" value="Unassembled WGS sequence"/>
</dbReference>
<dbReference type="AlphaFoldDB" id="A0A128ECG6"/>
<evidence type="ECO:0000256" key="13">
    <source>
        <dbReference type="RuleBase" id="RU003784"/>
    </source>
</evidence>
<keyword evidence="16" id="KW-1185">Reference proteome</keyword>
<dbReference type="EC" id="2.5.1.75" evidence="11"/>
<dbReference type="Gene3D" id="3.40.50.300">
    <property type="entry name" value="P-loop containing nucleotide triphosphate hydrolases"/>
    <property type="match status" value="1"/>
</dbReference>
<evidence type="ECO:0000256" key="5">
    <source>
        <dbReference type="ARBA" id="ARBA00022679"/>
    </source>
</evidence>
<dbReference type="PANTHER" id="PTHR11088">
    <property type="entry name" value="TRNA DIMETHYLALLYLTRANSFERASE"/>
    <property type="match status" value="1"/>
</dbReference>
<evidence type="ECO:0000256" key="8">
    <source>
        <dbReference type="ARBA" id="ARBA00022840"/>
    </source>
</evidence>
<evidence type="ECO:0000256" key="1">
    <source>
        <dbReference type="ARBA" id="ARBA00001946"/>
    </source>
</evidence>
<evidence type="ECO:0000256" key="3">
    <source>
        <dbReference type="ARBA" id="ARBA00005842"/>
    </source>
</evidence>
<comment type="similarity">
    <text evidence="3 11 14">Belongs to the IPP transferase family.</text>
</comment>
<accession>A0A128ECG6</accession>
<dbReference type="GO" id="GO:0052381">
    <property type="term" value="F:tRNA dimethylallyltransferase activity"/>
    <property type="evidence" value="ECO:0007669"/>
    <property type="project" value="UniProtKB-UniRule"/>
</dbReference>
<evidence type="ECO:0000256" key="10">
    <source>
        <dbReference type="ARBA" id="ARBA00049563"/>
    </source>
</evidence>
<dbReference type="Pfam" id="PF01715">
    <property type="entry name" value="IPPT"/>
    <property type="match status" value="1"/>
</dbReference>
<feature type="binding site" evidence="11">
    <location>
        <begin position="11"/>
        <end position="16"/>
    </location>
    <ligand>
        <name>substrate</name>
    </ligand>
</feature>
<dbReference type="GO" id="GO:0005524">
    <property type="term" value="F:ATP binding"/>
    <property type="evidence" value="ECO:0007669"/>
    <property type="project" value="UniProtKB-UniRule"/>
</dbReference>
<gene>
    <name evidence="11 15" type="primary">miaA</name>
    <name evidence="15" type="ORF">ERS672216_00168</name>
</gene>
<evidence type="ECO:0000256" key="7">
    <source>
        <dbReference type="ARBA" id="ARBA00022741"/>
    </source>
</evidence>
<dbReference type="InterPro" id="IPR027417">
    <property type="entry name" value="P-loop_NTPase"/>
</dbReference>
<evidence type="ECO:0000256" key="4">
    <source>
        <dbReference type="ARBA" id="ARBA00011245"/>
    </source>
</evidence>
<comment type="cofactor">
    <cofactor evidence="1 11">
        <name>Mg(2+)</name>
        <dbReference type="ChEBI" id="CHEBI:18420"/>
    </cofactor>
</comment>
<keyword evidence="9 11" id="KW-0460">Magnesium</keyword>
<dbReference type="RefSeq" id="WP_075493829.1">
    <property type="nucleotide sequence ID" value="NZ_CP053844.1"/>
</dbReference>
<dbReference type="OrthoDB" id="9776390at2"/>
<comment type="caution">
    <text evidence="11">Lacks conserved residue(s) required for the propagation of feature annotation.</text>
</comment>
<keyword evidence="5 11" id="KW-0808">Transferase</keyword>
<evidence type="ECO:0000313" key="16">
    <source>
        <dbReference type="Proteomes" id="UP000069632"/>
    </source>
</evidence>
<feature type="binding site" evidence="11">
    <location>
        <begin position="9"/>
        <end position="16"/>
    </location>
    <ligand>
        <name>ATP</name>
        <dbReference type="ChEBI" id="CHEBI:30616"/>
    </ligand>
</feature>
<evidence type="ECO:0000256" key="14">
    <source>
        <dbReference type="RuleBase" id="RU003785"/>
    </source>
</evidence>
<organism evidence="15 16">
    <name type="scientific">Campylobacter geochelonis</name>
    <dbReference type="NCBI Taxonomy" id="1780362"/>
    <lineage>
        <taxon>Bacteria</taxon>
        <taxon>Pseudomonadati</taxon>
        <taxon>Campylobacterota</taxon>
        <taxon>Epsilonproteobacteria</taxon>
        <taxon>Campylobacterales</taxon>
        <taxon>Campylobacteraceae</taxon>
        <taxon>Campylobacter</taxon>
    </lineage>
</organism>
<keyword evidence="6 11" id="KW-0819">tRNA processing</keyword>
<evidence type="ECO:0000256" key="9">
    <source>
        <dbReference type="ARBA" id="ARBA00022842"/>
    </source>
</evidence>
<keyword evidence="8 11" id="KW-0067">ATP-binding</keyword>
<dbReference type="EMBL" id="FIZP01000001">
    <property type="protein sequence ID" value="CZE46052.1"/>
    <property type="molecule type" value="Genomic_DNA"/>
</dbReference>
<evidence type="ECO:0000313" key="15">
    <source>
        <dbReference type="EMBL" id="CZE46052.1"/>
    </source>
</evidence>
<dbReference type="Gene3D" id="1.10.20.140">
    <property type="match status" value="1"/>
</dbReference>
<comment type="subunit">
    <text evidence="4 11">Monomer.</text>
</comment>
<dbReference type="SUPFAM" id="SSF52540">
    <property type="entry name" value="P-loop containing nucleoside triphosphate hydrolases"/>
    <property type="match status" value="1"/>
</dbReference>
<dbReference type="InterPro" id="IPR018022">
    <property type="entry name" value="IPT"/>
</dbReference>